<dbReference type="AlphaFoldDB" id="A0A6P8CAR7"/>
<dbReference type="Proteomes" id="UP000515151">
    <property type="component" value="Chromosome 1"/>
</dbReference>
<name>A0A6P8CAR7_PUNGR</name>
<gene>
    <name evidence="2" type="primary">LOC116194069</name>
</gene>
<organism evidence="1 2">
    <name type="scientific">Punica granatum</name>
    <name type="common">Pomegranate</name>
    <dbReference type="NCBI Taxonomy" id="22663"/>
    <lineage>
        <taxon>Eukaryota</taxon>
        <taxon>Viridiplantae</taxon>
        <taxon>Streptophyta</taxon>
        <taxon>Embryophyta</taxon>
        <taxon>Tracheophyta</taxon>
        <taxon>Spermatophyta</taxon>
        <taxon>Magnoliopsida</taxon>
        <taxon>eudicotyledons</taxon>
        <taxon>Gunneridae</taxon>
        <taxon>Pentapetalae</taxon>
        <taxon>rosids</taxon>
        <taxon>malvids</taxon>
        <taxon>Myrtales</taxon>
        <taxon>Lythraceae</taxon>
        <taxon>Punica</taxon>
    </lineage>
</organism>
<evidence type="ECO:0000313" key="1">
    <source>
        <dbReference type="Proteomes" id="UP000515151"/>
    </source>
</evidence>
<accession>A0A6P8CAR7</accession>
<dbReference type="RefSeq" id="XP_031378646.1">
    <property type="nucleotide sequence ID" value="XM_031522786.1"/>
</dbReference>
<reference evidence="2" key="2">
    <citation type="submission" date="2025-08" db="UniProtKB">
        <authorList>
            <consortium name="RefSeq"/>
        </authorList>
    </citation>
    <scope>IDENTIFICATION</scope>
    <source>
        <tissue evidence="2">Leaf</tissue>
    </source>
</reference>
<dbReference type="GeneID" id="116194069"/>
<protein>
    <submittedName>
        <fullName evidence="2">Uncharacterized protein LOC116194069</fullName>
    </submittedName>
</protein>
<evidence type="ECO:0000313" key="2">
    <source>
        <dbReference type="RefSeq" id="XP_031378646.1"/>
    </source>
</evidence>
<dbReference type="OrthoDB" id="1620383at2759"/>
<sequence>MIEWWRRRRGRSWFCSRSSVLWPAKSTLLKISSCLSPNHRAKENVPVLNMRSPPARLVMTRELFRLFTGNANGLVVLYKDMESCGEYADIRVLWEMVQSSRPLSSQTTGARTTKNHWKFCFRPYY</sequence>
<reference evidence="1" key="1">
    <citation type="journal article" date="2020" name="Plant Biotechnol. J.">
        <title>The pomegranate (Punica granatum L.) draft genome dissects genetic divergence between soft- and hard-seeded cultivars.</title>
        <authorList>
            <person name="Luo X."/>
            <person name="Li H."/>
            <person name="Wu Z."/>
            <person name="Yao W."/>
            <person name="Zhao P."/>
            <person name="Cao D."/>
            <person name="Yu H."/>
            <person name="Li K."/>
            <person name="Poudel K."/>
            <person name="Zhao D."/>
            <person name="Zhang F."/>
            <person name="Xia X."/>
            <person name="Chen L."/>
            <person name="Wang Q."/>
            <person name="Jing D."/>
            <person name="Cao S."/>
        </authorList>
    </citation>
    <scope>NUCLEOTIDE SEQUENCE [LARGE SCALE GENOMIC DNA]</scope>
    <source>
        <strain evidence="1">cv. Tunisia</strain>
    </source>
</reference>
<proteinExistence type="predicted"/>
<keyword evidence="1" id="KW-1185">Reference proteome</keyword>